<organism evidence="1 2">
    <name type="scientific">Nitzschia inconspicua</name>
    <dbReference type="NCBI Taxonomy" id="303405"/>
    <lineage>
        <taxon>Eukaryota</taxon>
        <taxon>Sar</taxon>
        <taxon>Stramenopiles</taxon>
        <taxon>Ochrophyta</taxon>
        <taxon>Bacillariophyta</taxon>
        <taxon>Bacillariophyceae</taxon>
        <taxon>Bacillariophycidae</taxon>
        <taxon>Bacillariales</taxon>
        <taxon>Bacillariaceae</taxon>
        <taxon>Nitzschia</taxon>
    </lineage>
</organism>
<reference evidence="1" key="2">
    <citation type="submission" date="2021-04" db="EMBL/GenBank/DDBJ databases">
        <authorList>
            <person name="Podell S."/>
        </authorList>
    </citation>
    <scope>NUCLEOTIDE SEQUENCE</scope>
    <source>
        <strain evidence="1">Hildebrandi</strain>
    </source>
</reference>
<evidence type="ECO:0000313" key="1">
    <source>
        <dbReference type="EMBL" id="KAG7364168.1"/>
    </source>
</evidence>
<protein>
    <submittedName>
        <fullName evidence="1">Uncharacterized protein</fullName>
    </submittedName>
</protein>
<dbReference type="EMBL" id="JAGRRH010000009">
    <property type="protein sequence ID" value="KAG7364168.1"/>
    <property type="molecule type" value="Genomic_DNA"/>
</dbReference>
<keyword evidence="2" id="KW-1185">Reference proteome</keyword>
<proteinExistence type="predicted"/>
<dbReference type="AlphaFoldDB" id="A0A9K3PYB5"/>
<evidence type="ECO:0000313" key="2">
    <source>
        <dbReference type="Proteomes" id="UP000693970"/>
    </source>
</evidence>
<sequence>MKQRLTIVLGERRKRKLVHVIPFDDDAITAEEPGKKSKTTFDAENSAPLSSLEKDGLQALLSLGSPIHPHEGRSNAHGSALTRLSEKRFADTCNVSQATAYSKLPDLTRDTIPIARKTIQEAVAKPLLPPPVPRYLGRPIAPPPGLPRITYGCIFSRESNTMSTEKG</sequence>
<reference evidence="1" key="1">
    <citation type="journal article" date="2021" name="Sci. Rep.">
        <title>Diploid genomic architecture of Nitzschia inconspicua, an elite biomass production diatom.</title>
        <authorList>
            <person name="Oliver A."/>
            <person name="Podell S."/>
            <person name="Pinowska A."/>
            <person name="Traller J.C."/>
            <person name="Smith S.R."/>
            <person name="McClure R."/>
            <person name="Beliaev A."/>
            <person name="Bohutskyi P."/>
            <person name="Hill E.A."/>
            <person name="Rabines A."/>
            <person name="Zheng H."/>
            <person name="Allen L.Z."/>
            <person name="Kuo A."/>
            <person name="Grigoriev I.V."/>
            <person name="Allen A.E."/>
            <person name="Hazlebeck D."/>
            <person name="Allen E.E."/>
        </authorList>
    </citation>
    <scope>NUCLEOTIDE SEQUENCE</scope>
    <source>
        <strain evidence="1">Hildebrandi</strain>
    </source>
</reference>
<dbReference type="Proteomes" id="UP000693970">
    <property type="component" value="Unassembled WGS sequence"/>
</dbReference>
<gene>
    <name evidence="1" type="ORF">IV203_037370</name>
</gene>
<accession>A0A9K3PYB5</accession>
<comment type="caution">
    <text evidence="1">The sequence shown here is derived from an EMBL/GenBank/DDBJ whole genome shotgun (WGS) entry which is preliminary data.</text>
</comment>
<name>A0A9K3PYB5_9STRA</name>